<dbReference type="PROSITE" id="PS50112">
    <property type="entry name" value="PAS"/>
    <property type="match status" value="1"/>
</dbReference>
<dbReference type="Gene3D" id="1.10.10.60">
    <property type="entry name" value="Homeodomain-like"/>
    <property type="match status" value="1"/>
</dbReference>
<protein>
    <recommendedName>
        <fullName evidence="10">ATPase AAA</fullName>
    </recommendedName>
</protein>
<dbReference type="GO" id="GO:0006355">
    <property type="term" value="P:regulation of DNA-templated transcription"/>
    <property type="evidence" value="ECO:0007669"/>
    <property type="project" value="InterPro"/>
</dbReference>
<dbReference type="InterPro" id="IPR009057">
    <property type="entry name" value="Homeodomain-like_sf"/>
</dbReference>
<gene>
    <name evidence="8" type="ORF">GS18_0220915</name>
</gene>
<evidence type="ECO:0000259" key="6">
    <source>
        <dbReference type="PROSITE" id="PS50045"/>
    </source>
</evidence>
<dbReference type="GO" id="GO:0005524">
    <property type="term" value="F:ATP binding"/>
    <property type="evidence" value="ECO:0007669"/>
    <property type="project" value="UniProtKB-KW"/>
</dbReference>
<dbReference type="FunFam" id="3.40.50.300:FF:000006">
    <property type="entry name" value="DNA-binding transcriptional regulator NtrC"/>
    <property type="match status" value="1"/>
</dbReference>
<evidence type="ECO:0000256" key="1">
    <source>
        <dbReference type="ARBA" id="ARBA00022741"/>
    </source>
</evidence>
<name>A0A084GIY7_METID</name>
<dbReference type="InterPro" id="IPR003593">
    <property type="entry name" value="AAA+_ATPase"/>
</dbReference>
<dbReference type="Gene3D" id="3.40.50.300">
    <property type="entry name" value="P-loop containing nucleotide triphosphate hydrolases"/>
    <property type="match status" value="1"/>
</dbReference>
<dbReference type="Pfam" id="PF00158">
    <property type="entry name" value="Sigma54_activat"/>
    <property type="match status" value="1"/>
</dbReference>
<feature type="domain" description="PAS" evidence="7">
    <location>
        <begin position="8"/>
        <end position="79"/>
    </location>
</feature>
<keyword evidence="5" id="KW-0804">Transcription</keyword>
<keyword evidence="1" id="KW-0547">Nucleotide-binding</keyword>
<proteinExistence type="predicted"/>
<dbReference type="CDD" id="cd00009">
    <property type="entry name" value="AAA"/>
    <property type="match status" value="1"/>
</dbReference>
<dbReference type="Pfam" id="PF02954">
    <property type="entry name" value="HTH_8"/>
    <property type="match status" value="1"/>
</dbReference>
<dbReference type="RefSeq" id="WP_029567267.1">
    <property type="nucleotide sequence ID" value="NZ_JNVC02000024.1"/>
</dbReference>
<dbReference type="InterPro" id="IPR000014">
    <property type="entry name" value="PAS"/>
</dbReference>
<dbReference type="SUPFAM" id="SSF55785">
    <property type="entry name" value="PYP-like sensor domain (PAS domain)"/>
    <property type="match status" value="1"/>
</dbReference>
<dbReference type="PROSITE" id="PS00688">
    <property type="entry name" value="SIGMA54_INTERACT_3"/>
    <property type="match status" value="1"/>
</dbReference>
<reference evidence="8 9" key="1">
    <citation type="journal article" date="2005" name="Int. J. Syst. Evol. Microbiol.">
        <title>Bacillus cibi sp. nov., isolated from jeotgal, a traditional Korean fermented seafood.</title>
        <authorList>
            <person name="Yoon J.H."/>
            <person name="Lee C.H."/>
            <person name="Oh T.K."/>
        </authorList>
    </citation>
    <scope>NUCLEOTIDE SEQUENCE [LARGE SCALE GENOMIC DNA]</scope>
    <source>
        <strain evidence="8 9">DSM 16189</strain>
    </source>
</reference>
<dbReference type="InterPro" id="IPR002197">
    <property type="entry name" value="HTH_Fis"/>
</dbReference>
<dbReference type="PROSITE" id="PS50045">
    <property type="entry name" value="SIGMA54_INTERACT_4"/>
    <property type="match status" value="1"/>
</dbReference>
<comment type="caution">
    <text evidence="8">The sequence shown here is derived from an EMBL/GenBank/DDBJ whole genome shotgun (WGS) entry which is preliminary data.</text>
</comment>
<evidence type="ECO:0000256" key="4">
    <source>
        <dbReference type="ARBA" id="ARBA00023125"/>
    </source>
</evidence>
<dbReference type="GO" id="GO:0043565">
    <property type="term" value="F:sequence-specific DNA binding"/>
    <property type="evidence" value="ECO:0007669"/>
    <property type="project" value="InterPro"/>
</dbReference>
<dbReference type="InterPro" id="IPR027417">
    <property type="entry name" value="P-loop_NTPase"/>
</dbReference>
<keyword evidence="9" id="KW-1185">Reference proteome</keyword>
<dbReference type="SUPFAM" id="SSF46689">
    <property type="entry name" value="Homeodomain-like"/>
    <property type="match status" value="1"/>
</dbReference>
<keyword evidence="2" id="KW-0067">ATP-binding</keyword>
<dbReference type="SUPFAM" id="SSF52540">
    <property type="entry name" value="P-loop containing nucleoside triphosphate hydrolases"/>
    <property type="match status" value="1"/>
</dbReference>
<dbReference type="Gene3D" id="3.30.450.20">
    <property type="entry name" value="PAS domain"/>
    <property type="match status" value="1"/>
</dbReference>
<dbReference type="EMBL" id="JNVC02000024">
    <property type="protein sequence ID" value="KEZ47299.1"/>
    <property type="molecule type" value="Genomic_DNA"/>
</dbReference>
<dbReference type="PANTHER" id="PTHR32071">
    <property type="entry name" value="TRANSCRIPTIONAL REGULATORY PROTEIN"/>
    <property type="match status" value="1"/>
</dbReference>
<dbReference type="NCBIfam" id="TIGR00229">
    <property type="entry name" value="sensory_box"/>
    <property type="match status" value="1"/>
</dbReference>
<keyword evidence="4" id="KW-0238">DNA-binding</keyword>
<evidence type="ECO:0000259" key="7">
    <source>
        <dbReference type="PROSITE" id="PS50112"/>
    </source>
</evidence>
<dbReference type="InterPro" id="IPR025944">
    <property type="entry name" value="Sigma_54_int_dom_CS"/>
</dbReference>
<feature type="domain" description="Sigma-54 factor interaction" evidence="6">
    <location>
        <begin position="142"/>
        <end position="370"/>
    </location>
</feature>
<dbReference type="STRING" id="246786.GS18_0220915"/>
<dbReference type="InterPro" id="IPR058031">
    <property type="entry name" value="AAA_lid_NorR"/>
</dbReference>
<evidence type="ECO:0008006" key="10">
    <source>
        <dbReference type="Google" id="ProtNLM"/>
    </source>
</evidence>
<dbReference type="PANTHER" id="PTHR32071:SF74">
    <property type="entry name" value="TRANSCRIPTIONAL ACTIVATOR ROCR"/>
    <property type="match status" value="1"/>
</dbReference>
<dbReference type="InterPro" id="IPR013767">
    <property type="entry name" value="PAS_fold"/>
</dbReference>
<dbReference type="OrthoDB" id="9771372at2"/>
<sequence length="463" mass="52215">MDKNKEYMQLFMEAIIDEIDVGLHVIDKNGTTILYNKKMSQLESMDSKDVMHKNLLDVFMFSKEGSTLVQALQNGTETKNSKQTYFNNRGKEITTVNNTFPIKNGHEIIGAVEIAKDMTKIESLMKNTIKGRSGTSYTFDSIIGEGSAIKNVIEGAKRATRTTSSVLIVGETGTGKELFAQSIHNGSSRSAAPFISQNCAALPDNLIESLLFGTKKGAFSGAVDHPGLFEQAEGGTLLLDEINSLNPNLQSKLLRALQERTIRRIGDTKDTPIDVRIIATINEDPVEAITKDRMRKDLYYRLSVVTVFVPPLRDRTEDIPLLIQRFIRKYNELFQMDVRRVDQEVMDMLITYDWPGNVRELQHMIEGAMNVMADEDTIRFSHLPMHFRSKSFTRTSSSAAPFEIHFEEGTEDKQLKEHLERTEAGYIRSMLKKNRGNITKTAADAGLSRQSLQYRMKKLGIKA</sequence>
<dbReference type="AlphaFoldDB" id="A0A084GIY7"/>
<evidence type="ECO:0000256" key="5">
    <source>
        <dbReference type="ARBA" id="ARBA00023163"/>
    </source>
</evidence>
<evidence type="ECO:0000313" key="8">
    <source>
        <dbReference type="EMBL" id="KEZ47299.1"/>
    </source>
</evidence>
<dbReference type="InterPro" id="IPR025943">
    <property type="entry name" value="Sigma_54_int_dom_ATP-bd_2"/>
</dbReference>
<dbReference type="PRINTS" id="PR01590">
    <property type="entry name" value="HTHFIS"/>
</dbReference>
<dbReference type="SMART" id="SM00382">
    <property type="entry name" value="AAA"/>
    <property type="match status" value="1"/>
</dbReference>
<keyword evidence="3" id="KW-0805">Transcription regulation</keyword>
<dbReference type="Pfam" id="PF00989">
    <property type="entry name" value="PAS"/>
    <property type="match status" value="1"/>
</dbReference>
<dbReference type="Pfam" id="PF25601">
    <property type="entry name" value="AAA_lid_14"/>
    <property type="match status" value="1"/>
</dbReference>
<dbReference type="InterPro" id="IPR035965">
    <property type="entry name" value="PAS-like_dom_sf"/>
</dbReference>
<dbReference type="PROSITE" id="PS00676">
    <property type="entry name" value="SIGMA54_INTERACT_2"/>
    <property type="match status" value="1"/>
</dbReference>
<dbReference type="InterPro" id="IPR002078">
    <property type="entry name" value="Sigma_54_int"/>
</dbReference>
<evidence type="ECO:0000256" key="2">
    <source>
        <dbReference type="ARBA" id="ARBA00022840"/>
    </source>
</evidence>
<dbReference type="Gene3D" id="1.10.8.60">
    <property type="match status" value="1"/>
</dbReference>
<evidence type="ECO:0000256" key="3">
    <source>
        <dbReference type="ARBA" id="ARBA00023015"/>
    </source>
</evidence>
<dbReference type="Proteomes" id="UP000028549">
    <property type="component" value="Unassembled WGS sequence"/>
</dbReference>
<evidence type="ECO:0000313" key="9">
    <source>
        <dbReference type="Proteomes" id="UP000028549"/>
    </source>
</evidence>
<dbReference type="PROSITE" id="PS00675">
    <property type="entry name" value="SIGMA54_INTERACT_1"/>
    <property type="match status" value="1"/>
</dbReference>
<organism evidence="8 9">
    <name type="scientific">Metabacillus indicus</name>
    <name type="common">Bacillus indicus</name>
    <dbReference type="NCBI Taxonomy" id="246786"/>
    <lineage>
        <taxon>Bacteria</taxon>
        <taxon>Bacillati</taxon>
        <taxon>Bacillota</taxon>
        <taxon>Bacilli</taxon>
        <taxon>Bacillales</taxon>
        <taxon>Bacillaceae</taxon>
        <taxon>Metabacillus</taxon>
    </lineage>
</organism>
<accession>A0A084GIY7</accession>
<dbReference type="InterPro" id="IPR025662">
    <property type="entry name" value="Sigma_54_int_dom_ATP-bd_1"/>
</dbReference>